<gene>
    <name evidence="2" type="ORF">CWI39_2450p0010</name>
</gene>
<protein>
    <recommendedName>
        <fullName evidence="4">Mon2/Sec7/BIG1-like dimerisation and cyclophilin-binding domain-containing protein</fullName>
    </recommendedName>
</protein>
<proteinExistence type="predicted"/>
<accession>A0A4Q9KU56</accession>
<evidence type="ECO:0000313" key="3">
    <source>
        <dbReference type="Proteomes" id="UP000293045"/>
    </source>
</evidence>
<dbReference type="Proteomes" id="UP000293045">
    <property type="component" value="Unassembled WGS sequence"/>
</dbReference>
<dbReference type="VEuPathDB" id="MicrosporidiaDB:CWI39_2450p0010"/>
<feature type="compositionally biased region" description="Polar residues" evidence="1">
    <location>
        <begin position="544"/>
        <end position="555"/>
    </location>
</feature>
<feature type="region of interest" description="Disordered" evidence="1">
    <location>
        <begin position="544"/>
        <end position="566"/>
    </location>
</feature>
<sequence length="637" mass="70692">SVRSEGVNNSSVRLEGVTNSSVILEGASDSSVRLKGVSNSSVRLESVSNSSVRLEGVTNSTNKQQGLNDSTNEQQGLCDSTNTLQPFNNNTNTLHPVNTPLYNQQGVIIWLVGVTLRSDSEIKREAIEVLYRYISSNGGSNRVISNSNTMSDTISTGNTISNTNTISNVINTSNNTTISISINTLFLSALYVLRNDTHLRVRKRVNELLFTCLDNINTFIKNNMLYVFKCLELLDCKGECAEGCVSEVVDKYEDIIWDIISSSEEGVWGYRDKGNKDMLEGVNCTTSKQQGVNNLTQEQQGANISTIKQQGVNINTIKQHPLNTHLSCDLLIMIIGVLLKRNRKVYEITGYCLKSTNITLIKGLYNIKECKERVLEIIYKIYSEMVGSDSIEGSTDSSDSYKGVSIEGSDKGVSDSRDNYKGVSNTIDDYKGVSIEGSHQGFINSTDNYKGVSNSNKELHPLITTTNEQHPLITTTNEQHPFNNNNYYYLFVKDILCYKGVSKELYNKYNNKGLLKYIENDSNKGTSNEGVISVSSNEGAIMQSSNEGVTDTSNEGVKDTSNEGVTDTSNEGVILVSSNTPLSFTLEHIQCLMYKVLEQGNREECLDTLEMYCNNNTNNTLLNTIIKECKRIYREDI</sequence>
<name>A0A4Q9KU56_9MICR</name>
<feature type="compositionally biased region" description="Polar residues" evidence="1">
    <location>
        <begin position="391"/>
        <end position="400"/>
    </location>
</feature>
<dbReference type="AlphaFoldDB" id="A0A4Q9KU56"/>
<feature type="compositionally biased region" description="Basic and acidic residues" evidence="1">
    <location>
        <begin position="408"/>
        <end position="419"/>
    </location>
</feature>
<dbReference type="EMBL" id="PIXR01002450">
    <property type="protein sequence ID" value="TBT98392.1"/>
    <property type="molecule type" value="Genomic_DNA"/>
</dbReference>
<feature type="region of interest" description="Disordered" evidence="1">
    <location>
        <begin position="390"/>
        <end position="419"/>
    </location>
</feature>
<comment type="caution">
    <text evidence="2">The sequence shown here is derived from an EMBL/GenBank/DDBJ whole genome shotgun (WGS) entry which is preliminary data.</text>
</comment>
<feature type="region of interest" description="Disordered" evidence="1">
    <location>
        <begin position="48"/>
        <end position="73"/>
    </location>
</feature>
<feature type="compositionally biased region" description="Polar residues" evidence="1">
    <location>
        <begin position="57"/>
        <end position="73"/>
    </location>
</feature>
<evidence type="ECO:0000313" key="2">
    <source>
        <dbReference type="EMBL" id="TBT98392.1"/>
    </source>
</evidence>
<organism evidence="2 3">
    <name type="scientific">Hamiltosporidium magnivora</name>
    <dbReference type="NCBI Taxonomy" id="148818"/>
    <lineage>
        <taxon>Eukaryota</taxon>
        <taxon>Fungi</taxon>
        <taxon>Fungi incertae sedis</taxon>
        <taxon>Microsporidia</taxon>
        <taxon>Dubosqiidae</taxon>
        <taxon>Hamiltosporidium</taxon>
    </lineage>
</organism>
<feature type="non-terminal residue" evidence="2">
    <location>
        <position position="1"/>
    </location>
</feature>
<evidence type="ECO:0000256" key="1">
    <source>
        <dbReference type="SAM" id="MobiDB-lite"/>
    </source>
</evidence>
<evidence type="ECO:0008006" key="4">
    <source>
        <dbReference type="Google" id="ProtNLM"/>
    </source>
</evidence>
<dbReference type="VEuPathDB" id="MicrosporidiaDB:CWI36_3402p0010"/>
<reference evidence="2 3" key="1">
    <citation type="submission" date="2017-12" db="EMBL/GenBank/DDBJ databases">
        <authorList>
            <person name="Pombert J.-F."/>
            <person name="Haag K.L."/>
            <person name="Ebert D."/>
        </authorList>
    </citation>
    <scope>NUCLEOTIDE SEQUENCE [LARGE SCALE GENOMIC DNA]</scope>
    <source>
        <strain evidence="2">IL-BN-2</strain>
    </source>
</reference>